<dbReference type="OrthoDB" id="1862401at2759"/>
<dbReference type="Gene3D" id="3.30.559.10">
    <property type="entry name" value="Chloramphenicol acetyltransferase-like domain"/>
    <property type="match status" value="2"/>
</dbReference>
<dbReference type="RefSeq" id="XP_031378849.1">
    <property type="nucleotide sequence ID" value="XM_031522989.1"/>
</dbReference>
<dbReference type="GeneID" id="116194231"/>
<organism evidence="3 4">
    <name type="scientific">Punica granatum</name>
    <name type="common">Pomegranate</name>
    <dbReference type="NCBI Taxonomy" id="22663"/>
    <lineage>
        <taxon>Eukaryota</taxon>
        <taxon>Viridiplantae</taxon>
        <taxon>Streptophyta</taxon>
        <taxon>Embryophyta</taxon>
        <taxon>Tracheophyta</taxon>
        <taxon>Spermatophyta</taxon>
        <taxon>Magnoliopsida</taxon>
        <taxon>eudicotyledons</taxon>
        <taxon>Gunneridae</taxon>
        <taxon>Pentapetalae</taxon>
        <taxon>rosids</taxon>
        <taxon>malvids</taxon>
        <taxon>Myrtales</taxon>
        <taxon>Lythraceae</taxon>
        <taxon>Punica</taxon>
    </lineage>
</organism>
<dbReference type="Pfam" id="PF02458">
    <property type="entry name" value="Transferase"/>
    <property type="match status" value="1"/>
</dbReference>
<evidence type="ECO:0000256" key="2">
    <source>
        <dbReference type="ARBA" id="ARBA00023315"/>
    </source>
</evidence>
<evidence type="ECO:0000313" key="5">
    <source>
        <dbReference type="Proteomes" id="UP000515151"/>
    </source>
</evidence>
<dbReference type="GO" id="GO:0016747">
    <property type="term" value="F:acyltransferase activity, transferring groups other than amino-acyl groups"/>
    <property type="evidence" value="ECO:0007669"/>
    <property type="project" value="UniProtKB-ARBA"/>
</dbReference>
<evidence type="ECO:0000313" key="4">
    <source>
        <dbReference type="Proteomes" id="UP000197138"/>
    </source>
</evidence>
<dbReference type="AlphaFoldDB" id="A0A218X0B2"/>
<sequence length="482" mass="53081">MAGREKSYSNMIEIIDQTRVFLPPKTEDSRPSALPLTFMDIPWLLLYPMQRVYFYDFPHSTLHFTNSAIPLLKRSLSAALGRFYPLAGSLASPPPPGKPHILLSHSDGIIFTTAISTADYTELISDKPQYVGLLHSLVPPLPVPRVEDDGTTVAPILAIQATLFPDSGLCIGARHLHVAADGTANNHFLKTWASMCMAELEGQPARIEKSLPVHDRNVVKDPNGIEPVLLKDWFSILEDNSSPSPSPNPGPSPNMDKAIATFTLSRDQISRLKSWVLTKLSPATSESELELLHLSTFSVACAYTWVCLIKSKEIERCDPSSDRDFGNIIYRFGFVADCRNRLEYPIPMTYFGNCLDLLPITLERVVLVGTHGVASAAGAIGAKVKELGREGGVLKEAKRSISMFKNAGDFVSVAGSPRQRTYETNFGWGRPRKVLLVHIDASECFSLLDSPDEEGCVEIGLALRKESMDTFSTLFQQGLNSF</sequence>
<dbReference type="Proteomes" id="UP000197138">
    <property type="component" value="Unassembled WGS sequence"/>
</dbReference>
<protein>
    <submittedName>
        <fullName evidence="6">Coumaroyl-CoA:anthocyanidin 3-O-glucoside-6''-O-coumaroyltransferase 2-like</fullName>
    </submittedName>
</protein>
<keyword evidence="2" id="KW-0012">Acyltransferase</keyword>
<dbReference type="InterPro" id="IPR023213">
    <property type="entry name" value="CAT-like_dom_sf"/>
</dbReference>
<dbReference type="Proteomes" id="UP000515151">
    <property type="component" value="Chromosome 2"/>
</dbReference>
<accession>A0A218X0B2</accession>
<evidence type="ECO:0000256" key="1">
    <source>
        <dbReference type="ARBA" id="ARBA00022679"/>
    </source>
</evidence>
<reference evidence="3" key="2">
    <citation type="submission" date="2017-06" db="EMBL/GenBank/DDBJ databases">
        <title>The pomegranate genome and the genomics of punicalagin biosynthesis.</title>
        <authorList>
            <person name="Xu C."/>
        </authorList>
    </citation>
    <scope>NUCLEOTIDE SEQUENCE [LARGE SCALE GENOMIC DNA]</scope>
    <source>
        <tissue evidence="3">Fresh leaf</tissue>
    </source>
</reference>
<dbReference type="EMBL" id="MTKT01002492">
    <property type="protein sequence ID" value="OWM78605.1"/>
    <property type="molecule type" value="Genomic_DNA"/>
</dbReference>
<keyword evidence="1" id="KW-0808">Transferase</keyword>
<reference evidence="5" key="3">
    <citation type="journal article" date="2020" name="Plant Biotechnol. J.">
        <title>The pomegranate (Punica granatum L.) draft genome dissects genetic divergence between soft- and hard-seeded cultivars.</title>
        <authorList>
            <person name="Luo X."/>
            <person name="Li H."/>
            <person name="Wu Z."/>
            <person name="Yao W."/>
            <person name="Zhao P."/>
            <person name="Cao D."/>
            <person name="Yu H."/>
            <person name="Li K."/>
            <person name="Poudel K."/>
            <person name="Zhao D."/>
            <person name="Zhang F."/>
            <person name="Xia X."/>
            <person name="Chen L."/>
            <person name="Wang Q."/>
            <person name="Jing D."/>
            <person name="Cao S."/>
        </authorList>
    </citation>
    <scope>NUCLEOTIDE SEQUENCE [LARGE SCALE GENOMIC DNA]</scope>
</reference>
<reference evidence="6" key="4">
    <citation type="submission" date="2025-04" db="UniProtKB">
        <authorList>
            <consortium name="RefSeq"/>
        </authorList>
    </citation>
    <scope>IDENTIFICATION</scope>
    <source>
        <tissue evidence="6">Leaf</tissue>
    </source>
</reference>
<proteinExistence type="predicted"/>
<dbReference type="PANTHER" id="PTHR31625">
    <property type="match status" value="1"/>
</dbReference>
<keyword evidence="5" id="KW-1185">Reference proteome</keyword>
<reference evidence="4" key="1">
    <citation type="journal article" date="2017" name="Plant J.">
        <title>The pomegranate (Punica granatum L.) genome and the genomics of punicalagin biosynthesis.</title>
        <authorList>
            <person name="Qin G."/>
            <person name="Xu C."/>
            <person name="Ming R."/>
            <person name="Tang H."/>
            <person name="Guyot R."/>
            <person name="Kramer E.M."/>
            <person name="Hu Y."/>
            <person name="Yi X."/>
            <person name="Qi Y."/>
            <person name="Xu X."/>
            <person name="Gao Z."/>
            <person name="Pan H."/>
            <person name="Jian J."/>
            <person name="Tian Y."/>
            <person name="Yue Z."/>
            <person name="Xu Y."/>
        </authorList>
    </citation>
    <scope>NUCLEOTIDE SEQUENCE [LARGE SCALE GENOMIC DNA]</scope>
    <source>
        <strain evidence="4">cv. Dabenzi</strain>
    </source>
</reference>
<name>A0A218X0B2_PUNGR</name>
<gene>
    <name evidence="6" type="primary">LOC116194231</name>
    <name evidence="3" type="ORF">CDL15_Pgr002776</name>
</gene>
<evidence type="ECO:0000313" key="3">
    <source>
        <dbReference type="EMBL" id="OWM78605.1"/>
    </source>
</evidence>
<dbReference type="InterPro" id="IPR051504">
    <property type="entry name" value="Plant_metabolite_acyltrans"/>
</dbReference>
<evidence type="ECO:0000313" key="6">
    <source>
        <dbReference type="RefSeq" id="XP_031378849.1"/>
    </source>
</evidence>